<gene>
    <name evidence="2" type="ORF">CDV36_010101</name>
</gene>
<accession>A0A3M2RY98</accession>
<evidence type="ECO:0000313" key="2">
    <source>
        <dbReference type="EMBL" id="RMJ10264.1"/>
    </source>
</evidence>
<keyword evidence="1" id="KW-1133">Transmembrane helix</keyword>
<sequence>MAKTKTYVVTPNFSMPSDFLQLGDIVVNPLDLELVPLNRKARVKIPDADLSQVGIMEKFSATRQKLLSGRFGLWTTFLACLGIPVSADLGLFLERNSKDVISAGELHTHEFIATDEYVSKVIKQDAVKMYLKDSKYAVPVYMITGLKIAKGASVNLDDGVKLDAKVGVTLPKAVADAKPVIQIIRNRTDGISFTSKTDFILAFRAREVTYDGVKAQHKLSLEGTSMLDGDEEVTGEILATLGDDYSRDEATREADEEEFEVRFLEEEDESGEVEWIVADLTAEE</sequence>
<comment type="caution">
    <text evidence="2">The sequence shown here is derived from an EMBL/GenBank/DDBJ whole genome shotgun (WGS) entry which is preliminary data.</text>
</comment>
<reference evidence="2 3" key="1">
    <citation type="submission" date="2017-06" db="EMBL/GenBank/DDBJ databases">
        <title>Comparative genomic analysis of Ambrosia Fusariam Clade fungi.</title>
        <authorList>
            <person name="Stajich J.E."/>
            <person name="Carrillo J."/>
            <person name="Kijimoto T."/>
            <person name="Eskalen A."/>
            <person name="O'Donnell K."/>
            <person name="Kasson M."/>
        </authorList>
    </citation>
    <scope>NUCLEOTIDE SEQUENCE [LARGE SCALE GENOMIC DNA]</scope>
    <source>
        <strain evidence="2">UCR3666</strain>
    </source>
</reference>
<dbReference type="OrthoDB" id="4500473at2759"/>
<keyword evidence="3" id="KW-1185">Reference proteome</keyword>
<name>A0A3M2RY98_9HYPO</name>
<dbReference type="EMBL" id="NKUJ01000209">
    <property type="protein sequence ID" value="RMJ10264.1"/>
    <property type="molecule type" value="Genomic_DNA"/>
</dbReference>
<organism evidence="2 3">
    <name type="scientific">Fusarium kuroshium</name>
    <dbReference type="NCBI Taxonomy" id="2010991"/>
    <lineage>
        <taxon>Eukaryota</taxon>
        <taxon>Fungi</taxon>
        <taxon>Dikarya</taxon>
        <taxon>Ascomycota</taxon>
        <taxon>Pezizomycotina</taxon>
        <taxon>Sordariomycetes</taxon>
        <taxon>Hypocreomycetidae</taxon>
        <taxon>Hypocreales</taxon>
        <taxon>Nectriaceae</taxon>
        <taxon>Fusarium</taxon>
        <taxon>Fusarium solani species complex</taxon>
    </lineage>
</organism>
<proteinExistence type="predicted"/>
<feature type="transmembrane region" description="Helical" evidence="1">
    <location>
        <begin position="71"/>
        <end position="93"/>
    </location>
</feature>
<evidence type="ECO:0000313" key="3">
    <source>
        <dbReference type="Proteomes" id="UP000277212"/>
    </source>
</evidence>
<keyword evidence="1" id="KW-0812">Transmembrane</keyword>
<protein>
    <submittedName>
        <fullName evidence="2">Uncharacterized protein</fullName>
    </submittedName>
</protein>
<evidence type="ECO:0000256" key="1">
    <source>
        <dbReference type="SAM" id="Phobius"/>
    </source>
</evidence>
<keyword evidence="1" id="KW-0472">Membrane</keyword>
<dbReference type="AlphaFoldDB" id="A0A3M2RY98"/>
<dbReference type="Proteomes" id="UP000277212">
    <property type="component" value="Unassembled WGS sequence"/>
</dbReference>